<dbReference type="PROSITE" id="PS50106">
    <property type="entry name" value="PDZ"/>
    <property type="match status" value="2"/>
</dbReference>
<dbReference type="PANTHER" id="PTHR22829:SF1">
    <property type="entry name" value="PHOSPHATIDYLINOSITOL 3,4,5-TRISPHOSPHATE-DEPENDENT RAC EXCHANGER 2 PROTEIN"/>
    <property type="match status" value="1"/>
</dbReference>
<dbReference type="CDD" id="cd06710">
    <property type="entry name" value="PDZ_RGS12-like"/>
    <property type="match status" value="1"/>
</dbReference>
<dbReference type="CDD" id="cd00160">
    <property type="entry name" value="RhoGEF"/>
    <property type="match status" value="1"/>
</dbReference>
<dbReference type="SUPFAM" id="SSF46785">
    <property type="entry name" value="Winged helix' DNA-binding domain"/>
    <property type="match status" value="2"/>
</dbReference>
<feature type="domain" description="DEP" evidence="5">
    <location>
        <begin position="497"/>
        <end position="566"/>
    </location>
</feature>
<evidence type="ECO:0000259" key="5">
    <source>
        <dbReference type="PROSITE" id="PS50186"/>
    </source>
</evidence>
<dbReference type="GO" id="GO:0005886">
    <property type="term" value="C:plasma membrane"/>
    <property type="evidence" value="ECO:0007669"/>
    <property type="project" value="TreeGrafter"/>
</dbReference>
<dbReference type="CDD" id="cd04440">
    <property type="entry name" value="DEP_2_P-Rex"/>
    <property type="match status" value="1"/>
</dbReference>
<keyword evidence="7" id="KW-1185">Reference proteome</keyword>
<dbReference type="Pfam" id="PF00610">
    <property type="entry name" value="DEP"/>
    <property type="match status" value="2"/>
</dbReference>
<evidence type="ECO:0000313" key="6">
    <source>
        <dbReference type="Ensembl" id="ENSGMOP00000055613.1"/>
    </source>
</evidence>
<proteinExistence type="predicted"/>
<dbReference type="PROSITE" id="PS50010">
    <property type="entry name" value="DH_2"/>
    <property type="match status" value="1"/>
</dbReference>
<dbReference type="SUPFAM" id="SSF48065">
    <property type="entry name" value="DBL homology domain (DH-domain)"/>
    <property type="match status" value="1"/>
</dbReference>
<evidence type="ECO:0000259" key="3">
    <source>
        <dbReference type="PROSITE" id="PS50010"/>
    </source>
</evidence>
<dbReference type="InterPro" id="IPR000591">
    <property type="entry name" value="DEP_dom"/>
</dbReference>
<dbReference type="GeneTree" id="ENSGT00940000155894"/>
<reference evidence="6" key="1">
    <citation type="submission" date="2025-08" db="UniProtKB">
        <authorList>
            <consortium name="Ensembl"/>
        </authorList>
    </citation>
    <scope>IDENTIFICATION</scope>
</reference>
<feature type="domain" description="DH" evidence="3">
    <location>
        <begin position="23"/>
        <end position="213"/>
    </location>
</feature>
<dbReference type="PROSITE" id="PS50186">
    <property type="entry name" value="DEP"/>
    <property type="match status" value="2"/>
</dbReference>
<dbReference type="Gene3D" id="2.30.42.10">
    <property type="match status" value="2"/>
</dbReference>
<dbReference type="InterPro" id="IPR036390">
    <property type="entry name" value="WH_DNA-bd_sf"/>
</dbReference>
<dbReference type="Gene3D" id="1.10.10.10">
    <property type="entry name" value="Winged helix-like DNA-binding domain superfamily/Winged helix DNA-binding domain"/>
    <property type="match status" value="2"/>
</dbReference>
<dbReference type="GO" id="GO:0023051">
    <property type="term" value="P:regulation of signaling"/>
    <property type="evidence" value="ECO:0007669"/>
    <property type="project" value="TreeGrafter"/>
</dbReference>
<dbReference type="Gene3D" id="1.20.900.10">
    <property type="entry name" value="Dbl homology (DH) domain"/>
    <property type="match status" value="1"/>
</dbReference>
<dbReference type="InterPro" id="IPR001478">
    <property type="entry name" value="PDZ"/>
</dbReference>
<dbReference type="Gene3D" id="2.30.29.30">
    <property type="entry name" value="Pleckstrin-homology domain (PH domain)/Phosphotyrosine-binding domain (PTB)"/>
    <property type="match status" value="1"/>
</dbReference>
<evidence type="ECO:0000313" key="7">
    <source>
        <dbReference type="Proteomes" id="UP000694546"/>
    </source>
</evidence>
<feature type="domain" description="PDZ" evidence="4">
    <location>
        <begin position="592"/>
        <end position="658"/>
    </location>
</feature>
<dbReference type="InterPro" id="IPR000219">
    <property type="entry name" value="DH_dom"/>
</dbReference>
<dbReference type="GO" id="GO:0035556">
    <property type="term" value="P:intracellular signal transduction"/>
    <property type="evidence" value="ECO:0007669"/>
    <property type="project" value="InterPro"/>
</dbReference>
<gene>
    <name evidence="6" type="primary">PREX2</name>
    <name evidence="6" type="synonym">prex2</name>
</gene>
<dbReference type="GO" id="GO:0005085">
    <property type="term" value="F:guanyl-nucleotide exchange factor activity"/>
    <property type="evidence" value="ECO:0007669"/>
    <property type="project" value="UniProtKB-KW"/>
</dbReference>
<feature type="domain" description="DEP" evidence="5">
    <location>
        <begin position="390"/>
        <end position="464"/>
    </location>
</feature>
<evidence type="ECO:0000259" key="2">
    <source>
        <dbReference type="PROSITE" id="PS50003"/>
    </source>
</evidence>
<dbReference type="SMART" id="SM00049">
    <property type="entry name" value="DEP"/>
    <property type="match status" value="2"/>
</dbReference>
<reference evidence="6" key="2">
    <citation type="submission" date="2025-09" db="UniProtKB">
        <authorList>
            <consortium name="Ensembl"/>
        </authorList>
    </citation>
    <scope>IDENTIFICATION</scope>
</reference>
<organism evidence="6 7">
    <name type="scientific">Gadus morhua</name>
    <name type="common">Atlantic cod</name>
    <dbReference type="NCBI Taxonomy" id="8049"/>
    <lineage>
        <taxon>Eukaryota</taxon>
        <taxon>Metazoa</taxon>
        <taxon>Chordata</taxon>
        <taxon>Craniata</taxon>
        <taxon>Vertebrata</taxon>
        <taxon>Euteleostomi</taxon>
        <taxon>Actinopterygii</taxon>
        <taxon>Neopterygii</taxon>
        <taxon>Teleostei</taxon>
        <taxon>Neoteleostei</taxon>
        <taxon>Acanthomorphata</taxon>
        <taxon>Zeiogadaria</taxon>
        <taxon>Gadariae</taxon>
        <taxon>Gadiformes</taxon>
        <taxon>Gadoidei</taxon>
        <taxon>Gadidae</taxon>
        <taxon>Gadus</taxon>
    </lineage>
</organism>
<evidence type="ECO:0000259" key="4">
    <source>
        <dbReference type="PROSITE" id="PS50106"/>
    </source>
</evidence>
<dbReference type="SMART" id="SM00228">
    <property type="entry name" value="PDZ"/>
    <property type="match status" value="2"/>
</dbReference>
<dbReference type="InterPro" id="IPR001849">
    <property type="entry name" value="PH_domain"/>
</dbReference>
<evidence type="ECO:0000256" key="1">
    <source>
        <dbReference type="ARBA" id="ARBA00022658"/>
    </source>
</evidence>
<dbReference type="InterPro" id="IPR036034">
    <property type="entry name" value="PDZ_sf"/>
</dbReference>
<dbReference type="GO" id="GO:0007186">
    <property type="term" value="P:G protein-coupled receptor signaling pathway"/>
    <property type="evidence" value="ECO:0007669"/>
    <property type="project" value="TreeGrafter"/>
</dbReference>
<dbReference type="Pfam" id="PF22697">
    <property type="entry name" value="SOS1_NGEF_PH"/>
    <property type="match status" value="1"/>
</dbReference>
<dbReference type="SMART" id="SM00325">
    <property type="entry name" value="RhoGEF"/>
    <property type="match status" value="1"/>
</dbReference>
<feature type="domain" description="PH" evidence="2">
    <location>
        <begin position="244"/>
        <end position="362"/>
    </location>
</feature>
<dbReference type="Proteomes" id="UP000694546">
    <property type="component" value="Chromosome 23"/>
</dbReference>
<dbReference type="PROSITE" id="PS50003">
    <property type="entry name" value="PH_DOMAIN"/>
    <property type="match status" value="1"/>
</dbReference>
<name>A0A8C5C572_GADMO</name>
<accession>A0A8C5C572</accession>
<dbReference type="InterPro" id="IPR001331">
    <property type="entry name" value="GDS_CDC24_CS"/>
</dbReference>
<dbReference type="PROSITE" id="PS00741">
    <property type="entry name" value="DH_1"/>
    <property type="match status" value="1"/>
</dbReference>
<dbReference type="PANTHER" id="PTHR22829">
    <property type="entry name" value="DEP DOMAIN PROTEIN"/>
    <property type="match status" value="1"/>
</dbReference>
<dbReference type="Pfam" id="PF00621">
    <property type="entry name" value="RhoGEF"/>
    <property type="match status" value="1"/>
</dbReference>
<dbReference type="Ensembl" id="ENSGMOT00000040758.1">
    <property type="protein sequence ID" value="ENSGMOP00000055613.1"/>
    <property type="gene ID" value="ENSGMOG00000016980.2"/>
</dbReference>
<dbReference type="InterPro" id="IPR051832">
    <property type="entry name" value="mTOR-Rac_regulators"/>
</dbReference>
<dbReference type="SUPFAM" id="SSF50729">
    <property type="entry name" value="PH domain-like"/>
    <property type="match status" value="1"/>
</dbReference>
<feature type="domain" description="PDZ" evidence="4">
    <location>
        <begin position="677"/>
        <end position="736"/>
    </location>
</feature>
<keyword evidence="1" id="KW-0344">Guanine-nucleotide releasing factor</keyword>
<dbReference type="InterPro" id="IPR011993">
    <property type="entry name" value="PH-like_dom_sf"/>
</dbReference>
<dbReference type="SMART" id="SM00233">
    <property type="entry name" value="PH"/>
    <property type="match status" value="1"/>
</dbReference>
<dbReference type="InterPro" id="IPR036388">
    <property type="entry name" value="WH-like_DNA-bd_sf"/>
</dbReference>
<dbReference type="InterPro" id="IPR035899">
    <property type="entry name" value="DBL_dom_sf"/>
</dbReference>
<dbReference type="InterPro" id="IPR055251">
    <property type="entry name" value="SOS1_NGEF_PH"/>
</dbReference>
<dbReference type="SUPFAM" id="SSF50156">
    <property type="entry name" value="PDZ domain-like"/>
    <property type="match status" value="2"/>
</dbReference>
<dbReference type="GO" id="GO:0005096">
    <property type="term" value="F:GTPase activator activity"/>
    <property type="evidence" value="ECO:0007669"/>
    <property type="project" value="TreeGrafter"/>
</dbReference>
<protein>
    <submittedName>
        <fullName evidence="6">Phosphatidylinositol-3,4,5-trisphosphate dependent Rac exchange factor 2</fullName>
    </submittedName>
</protein>
<dbReference type="CDD" id="cd01224">
    <property type="entry name" value="PH_Collybistin_ASEF"/>
    <property type="match status" value="1"/>
</dbReference>
<sequence length="1454" mass="164314">MTEENKSEHRAESGKDLEKQLRLRVCVLNELLQTERDYVGTLEFLSVFMHRLHQYAAAKIDKNITEETVKVLFSNTEEILAVHRDFLSMVEGLLQPDPHAHHEVGRCFLQFRSGFQVYDEYCGNHEKAQRLLLELNKIRSVRTCLLNCMLLGGRKNTEVPLEGYLVAPIQRICKYPLLLRELLKRTPKKHNDHGLVLEALQVMKAVCSNINEAKRQMEKLEVLEEWQSHIEGWEGSNITDTCTEMLMHGVLLKISAGNIQERNFFLFDKLLVYCKKKNRASGRTGVKAATECPRFLFRGRINTEVMEVENVDDGTADYHSSGNIVNSGWKIHNTAKNKWFVCMAKTPEEKQEWLEAILKERERRKSLRLGMEQDTWVMVSEKGEKLYQLMTKGHLIKDRKRKLSTFPKCFLGSEFVSWLMDIGETGNPEEGVHLGQALLENGIIHHVTDKHQFKPEPVLYRFRYDDGTYHPRSDMQDVISKGVRLFCRLHSLFSPVIRDKDYHLRTYKSVVMANKLIDWLIAQGDCRTREEALILGVELCDNGFMHHVLEKSEFKDEPLLFRFFADEEMEGSNTKHKPMKHDLKIAENVIAKALLIRPSDGGYGFTLEERNRVPIIKAVEKGSPAEMAGLEVGKKLFAMNGDLVFLRPFSEVESLLRQCFESKGPLRVLVSTKPRETVKIPDSADGLGFQIRGFGPSVVHAVGRGTVAAVAGLHPGQCIIKVNGINVSKESHASVIAHVTACRKYRRPTQDERKSNQKRSVMDKFNTIAIIDGKKELVSLTVDNVHLEYGVVYDYDSTAGIKCHVLEKMVEPKGFFNLTAKILEALARNDDTLVQMCGRLSSSCDVIPEELRSRLAFARVLRNRAWPTFKQAKTKVSPLHSSDFCPTNCHVNVMEVSYPKTTTSLGSAFGVQLDSRRNTMEGGGRSSADPMVYAQHTITTMAAPSGHSLGRTEGHGLRFLLREEDLQTLDAYQKLVAKLTTVVKEMDTHAAQIHDLLSSISHPGATDAKTPEGLIAPESEAERGEKNGKKVCFNVAGDEQEDSGHDTIKIMKRRDEMPSSMWLSHDKQKKLHGFLEHLFSQVSQLMEPRLNCTKKLRLHVKQDPWNLPGSVHAFTHTVGRFVEGQRSQDSKYSEIQLRRDMVFCQSLVAAVCAFSQHLLAVLNQVKPVHHANSPPVHEQFLTCVCASLPSQTDEQAMLEDTQVALIDLEKVTFYFRQFEGEPLVANMPVSYQVEGTRQALKVCFYLEGFYFSQLPQRLRNGGGFRIYPVLFTQALESMEGYYYRDNVSVEEYQAQINAASLDKVKQYYKRAFYLDQSNMPPSSAPKAALLMRPLNALDELYRLIESFISCRRTAACQSTACGASGVGLLSVASELCSRLGATHIVMCNSGVHRCTLSVTLEQAILLARNHGLPPRCIMQATDVMRKQVNRGSSNPLSSVPPLIVRLPDNESSIR</sequence>